<dbReference type="InterPro" id="IPR008258">
    <property type="entry name" value="Transglycosylase_SLT_dom_1"/>
</dbReference>
<sequence length="485" mass="51920">MSTDTSRAQGGSPIRNAAFDDIIGTLGCVVRSLQDPTQRFVLSASHVLNPGGFGRNGDAVEAKINGEWKKIAELVDWTSLRDRSGSVHRQDAAIARITAPELVDAKVMGIGVPAGVAHWVFEGKRLLTCGATSRQVVRSLVHSAEATAPVYYDDWASAGSYALPFEDLILYGLQQGAWEPAMQPGDSGALVLDERQLAVGLHIARTDDAYPVRTSVCTPIAGVLEALGVSLETASSATALTPSTAAAAAASGSAPSALPQTDADTLSDRSRQDFGVSVMPQLQLHRLRGSARWQLTADGLVVNGRIDRTGGRLVTVPRVCREFGPAIEAAAKEFDVPIELIIATICTESGGDRNVPSRPESNNRMSVGVMQTLIGTAREALRDDSINEEKLRDPAFSIWAGTAYIAQQRRITTYDPPLVACAYNAGGLHPDDGVDNRWGLRQYPIGTGAHADRFVQWFNDCFATFSGGLVVPPNDTPSLWRLFWG</sequence>
<dbReference type="Proteomes" id="UP001606210">
    <property type="component" value="Unassembled WGS sequence"/>
</dbReference>
<gene>
    <name evidence="3" type="ORF">ACG00Y_26795</name>
</gene>
<feature type="domain" description="Transglycosylase SLT" evidence="2">
    <location>
        <begin position="326"/>
        <end position="428"/>
    </location>
</feature>
<evidence type="ECO:0000259" key="2">
    <source>
        <dbReference type="Pfam" id="PF01464"/>
    </source>
</evidence>
<dbReference type="EMBL" id="JBIGHV010000013">
    <property type="protein sequence ID" value="MFG6433545.1"/>
    <property type="molecule type" value="Genomic_DNA"/>
</dbReference>
<dbReference type="Pfam" id="PF01464">
    <property type="entry name" value="SLT"/>
    <property type="match status" value="1"/>
</dbReference>
<accession>A0ABW7FCM1</accession>
<comment type="caution">
    <text evidence="3">The sequence shown here is derived from an EMBL/GenBank/DDBJ whole genome shotgun (WGS) entry which is preliminary data.</text>
</comment>
<name>A0ABW7FCM1_9BURK</name>
<protein>
    <submittedName>
        <fullName evidence="3">Transglycosylase SLT domain-containing protein</fullName>
    </submittedName>
</protein>
<evidence type="ECO:0000313" key="3">
    <source>
        <dbReference type="EMBL" id="MFG6433545.1"/>
    </source>
</evidence>
<dbReference type="SUPFAM" id="SSF50494">
    <property type="entry name" value="Trypsin-like serine proteases"/>
    <property type="match status" value="1"/>
</dbReference>
<keyword evidence="4" id="KW-1185">Reference proteome</keyword>
<dbReference type="InterPro" id="IPR009003">
    <property type="entry name" value="Peptidase_S1_PA"/>
</dbReference>
<reference evidence="3 4" key="1">
    <citation type="submission" date="2024-08" db="EMBL/GenBank/DDBJ databases">
        <authorList>
            <person name="Lu H."/>
        </authorList>
    </citation>
    <scope>NUCLEOTIDE SEQUENCE [LARGE SCALE GENOMIC DNA]</scope>
    <source>
        <strain evidence="3 4">LYH14W</strain>
    </source>
</reference>
<feature type="compositionally biased region" description="Low complexity" evidence="1">
    <location>
        <begin position="250"/>
        <end position="259"/>
    </location>
</feature>
<dbReference type="Gene3D" id="1.10.530.10">
    <property type="match status" value="1"/>
</dbReference>
<evidence type="ECO:0000256" key="1">
    <source>
        <dbReference type="SAM" id="MobiDB-lite"/>
    </source>
</evidence>
<dbReference type="RefSeq" id="WP_394484369.1">
    <property type="nucleotide sequence ID" value="NZ_JBIGHV010000013.1"/>
</dbReference>
<feature type="region of interest" description="Disordered" evidence="1">
    <location>
        <begin position="250"/>
        <end position="269"/>
    </location>
</feature>
<dbReference type="SUPFAM" id="SSF53955">
    <property type="entry name" value="Lysozyme-like"/>
    <property type="match status" value="1"/>
</dbReference>
<organism evidence="3 4">
    <name type="scientific">Pelomonas parva</name>
    <dbReference type="NCBI Taxonomy" id="3299032"/>
    <lineage>
        <taxon>Bacteria</taxon>
        <taxon>Pseudomonadati</taxon>
        <taxon>Pseudomonadota</taxon>
        <taxon>Betaproteobacteria</taxon>
        <taxon>Burkholderiales</taxon>
        <taxon>Sphaerotilaceae</taxon>
        <taxon>Roseateles</taxon>
    </lineage>
</organism>
<proteinExistence type="predicted"/>
<evidence type="ECO:0000313" key="4">
    <source>
        <dbReference type="Proteomes" id="UP001606210"/>
    </source>
</evidence>
<dbReference type="InterPro" id="IPR023346">
    <property type="entry name" value="Lysozyme-like_dom_sf"/>
</dbReference>